<feature type="coiled-coil region" evidence="3">
    <location>
        <begin position="46"/>
        <end position="121"/>
    </location>
</feature>
<name>A0A7C1AYX8_9BACT</name>
<dbReference type="InterPro" id="IPR024930">
    <property type="entry name" value="Skp_dom_sf"/>
</dbReference>
<dbReference type="PANTHER" id="PTHR35089:SF1">
    <property type="entry name" value="CHAPERONE PROTEIN SKP"/>
    <property type="match status" value="1"/>
</dbReference>
<reference evidence="4" key="1">
    <citation type="journal article" date="2020" name="mSystems">
        <title>Genome- and Community-Level Interaction Insights into Carbon Utilization and Element Cycling Functions of Hydrothermarchaeota in Hydrothermal Sediment.</title>
        <authorList>
            <person name="Zhou Z."/>
            <person name="Liu Y."/>
            <person name="Xu W."/>
            <person name="Pan J."/>
            <person name="Luo Z.H."/>
            <person name="Li M."/>
        </authorList>
    </citation>
    <scope>NUCLEOTIDE SEQUENCE [LARGE SCALE GENOMIC DNA]</scope>
    <source>
        <strain evidence="4">HyVt-19</strain>
    </source>
</reference>
<comment type="similarity">
    <text evidence="1">Belongs to the Skp family.</text>
</comment>
<evidence type="ECO:0000256" key="3">
    <source>
        <dbReference type="SAM" id="Coils"/>
    </source>
</evidence>
<dbReference type="Pfam" id="PF03938">
    <property type="entry name" value="OmpH"/>
    <property type="match status" value="1"/>
</dbReference>
<dbReference type="Proteomes" id="UP000886355">
    <property type="component" value="Unassembled WGS sequence"/>
</dbReference>
<proteinExistence type="inferred from homology"/>
<keyword evidence="2" id="KW-0732">Signal</keyword>
<dbReference type="EMBL" id="DQZW01000278">
    <property type="protein sequence ID" value="HDL90416.1"/>
    <property type="molecule type" value="Genomic_DNA"/>
</dbReference>
<organism evidence="4">
    <name type="scientific">Thermodesulforhabdus norvegica</name>
    <dbReference type="NCBI Taxonomy" id="39841"/>
    <lineage>
        <taxon>Bacteria</taxon>
        <taxon>Pseudomonadati</taxon>
        <taxon>Thermodesulfobacteriota</taxon>
        <taxon>Syntrophobacteria</taxon>
        <taxon>Syntrophobacterales</taxon>
        <taxon>Thermodesulforhabdaceae</taxon>
        <taxon>Thermodesulforhabdus</taxon>
    </lineage>
</organism>
<keyword evidence="3" id="KW-0175">Coiled coil</keyword>
<dbReference type="GO" id="GO:0050821">
    <property type="term" value="P:protein stabilization"/>
    <property type="evidence" value="ECO:0007669"/>
    <property type="project" value="TreeGrafter"/>
</dbReference>
<dbReference type="GO" id="GO:0051082">
    <property type="term" value="F:unfolded protein binding"/>
    <property type="evidence" value="ECO:0007669"/>
    <property type="project" value="InterPro"/>
</dbReference>
<dbReference type="SMART" id="SM00935">
    <property type="entry name" value="OmpH"/>
    <property type="match status" value="1"/>
</dbReference>
<dbReference type="Gene3D" id="3.30.910.20">
    <property type="entry name" value="Skp domain"/>
    <property type="match status" value="1"/>
</dbReference>
<dbReference type="GO" id="GO:0005829">
    <property type="term" value="C:cytosol"/>
    <property type="evidence" value="ECO:0007669"/>
    <property type="project" value="TreeGrafter"/>
</dbReference>
<dbReference type="PANTHER" id="PTHR35089">
    <property type="entry name" value="CHAPERONE PROTEIN SKP"/>
    <property type="match status" value="1"/>
</dbReference>
<comment type="caution">
    <text evidence="4">The sequence shown here is derived from an EMBL/GenBank/DDBJ whole genome shotgun (WGS) entry which is preliminary data.</text>
</comment>
<accession>A0A7C1AYX8</accession>
<dbReference type="SUPFAM" id="SSF111384">
    <property type="entry name" value="OmpH-like"/>
    <property type="match status" value="1"/>
</dbReference>
<evidence type="ECO:0000256" key="2">
    <source>
        <dbReference type="ARBA" id="ARBA00022729"/>
    </source>
</evidence>
<protein>
    <submittedName>
        <fullName evidence="4">OmpH family outer membrane protein</fullName>
    </submittedName>
</protein>
<evidence type="ECO:0000256" key="1">
    <source>
        <dbReference type="ARBA" id="ARBA00009091"/>
    </source>
</evidence>
<sequence>MKKVGILSMVLTVVLILGISTSPWAGSGPRIGYFDLEKVMKTSKWGQDIQQKLKAEETKLESQLKEKREELQKLREDFKKTQAMLGAEAKKKKIMEFEKKRREGEQFIAEANRKMQRLSAELTRPMLEKIFDIVKEIAKKEKVDFVFEARRSGLIYAEDKYDLTSKIIKELDKQYKKK</sequence>
<dbReference type="InterPro" id="IPR005632">
    <property type="entry name" value="Chaperone_Skp"/>
</dbReference>
<dbReference type="AlphaFoldDB" id="A0A7C1AYX8"/>
<evidence type="ECO:0000313" key="4">
    <source>
        <dbReference type="EMBL" id="HDL90416.1"/>
    </source>
</evidence>
<gene>
    <name evidence="4" type="ORF">ENG14_05885</name>
</gene>